<dbReference type="Pfam" id="PF10343">
    <property type="entry name" value="Q_salvage"/>
    <property type="match status" value="3"/>
</dbReference>
<evidence type="ECO:0000256" key="3">
    <source>
        <dbReference type="ARBA" id="ARBA00035306"/>
    </source>
</evidence>
<comment type="similarity">
    <text evidence="2 6">Belongs to the QNG1 protein family.</text>
</comment>
<name>A0A433A1V1_9FUNG</name>
<evidence type="ECO:0000256" key="6">
    <source>
        <dbReference type="RuleBase" id="RU365002"/>
    </source>
</evidence>
<accession>A0A433A1V1</accession>
<dbReference type="PANTHER" id="PTHR21314">
    <property type="entry name" value="QUEUOSINE 5'-PHOSPHATE N-GLYCOSYLASE_HYDROLASE-RELATED"/>
    <property type="match status" value="1"/>
</dbReference>
<dbReference type="Proteomes" id="UP000268093">
    <property type="component" value="Unassembled WGS sequence"/>
</dbReference>
<protein>
    <recommendedName>
        <fullName evidence="3 6">Queuosine 5'-phosphate N-glycosylase/hydrolase</fullName>
        <ecNumber evidence="6">3.2.2.-</ecNumber>
    </recommendedName>
    <alternativeName>
        <fullName evidence="4 6">Queuosine-nucleotide N-glycosylase/hydrolase</fullName>
    </alternativeName>
</protein>
<dbReference type="GO" id="GO:0016787">
    <property type="term" value="F:hydrolase activity"/>
    <property type="evidence" value="ECO:0007669"/>
    <property type="project" value="UniProtKB-KW"/>
</dbReference>
<evidence type="ECO:0000256" key="4">
    <source>
        <dbReference type="ARBA" id="ARBA00035393"/>
    </source>
</evidence>
<comment type="caution">
    <text evidence="7">The sequence shown here is derived from an EMBL/GenBank/DDBJ whole genome shotgun (WGS) entry which is preliminary data.</text>
</comment>
<comment type="function">
    <text evidence="6">Catalyzes the hydrolysis of queuosine 5'-phosphate, releasing the nucleobase queuine (q). Is required for salvage of queuine from exogenous queuosine (Q) that is imported and then converted to queuosine 5'-phosphate intracellularly.</text>
</comment>
<dbReference type="EMBL" id="RBNI01020225">
    <property type="protein sequence ID" value="RUO96656.1"/>
    <property type="molecule type" value="Genomic_DNA"/>
</dbReference>
<dbReference type="EC" id="3.2.2.-" evidence="6"/>
<sequence>MQMPQFTNPVLDSAFFIHQNSVDVGIPSKGVSSAAKKIYESMKERQYSTSTWKTHRLNPKVADENTINWIFLVDLLNFSFWSDLDTVDGTIPHPERYAVKFDGVRYTGYWSLCACVNRALQAGIPITSPRYYGYDASDDDLSAVFRSDTQEQIPLLEDRIRVMREAGRVLCEVSTTHVVCIKELECRVVCHEELAYRTIIRSFAQKFDGNFSNCIRESKQSAMQLIDMVVREFESFKDEHLFLGRQGMGFKVGCWIVGLFSIQRIIYQPDASCMSIQGTAGQFDRVYVVLRSALYHLSALSYSQRLLDLLHARTPLASSSPEEIEIRGNSIWAVELIRQEIQQIIDDEHVAEGSHRQKMKVNAILLDFYIWDHAKEIQGKNGTVPAHRTRSIYY</sequence>
<reference evidence="7 8" key="1">
    <citation type="journal article" date="2018" name="New Phytol.">
        <title>Phylogenomics of Endogonaceae and evolution of mycorrhizas within Mucoromycota.</title>
        <authorList>
            <person name="Chang Y."/>
            <person name="Desiro A."/>
            <person name="Na H."/>
            <person name="Sandor L."/>
            <person name="Lipzen A."/>
            <person name="Clum A."/>
            <person name="Barry K."/>
            <person name="Grigoriev I.V."/>
            <person name="Martin F.M."/>
            <person name="Stajich J.E."/>
            <person name="Smith M.E."/>
            <person name="Bonito G."/>
            <person name="Spatafora J.W."/>
        </authorList>
    </citation>
    <scope>NUCLEOTIDE SEQUENCE [LARGE SCALE GENOMIC DNA]</scope>
    <source>
        <strain evidence="7 8">GMNB39</strain>
    </source>
</reference>
<evidence type="ECO:0000256" key="1">
    <source>
        <dbReference type="ARBA" id="ARBA00022801"/>
    </source>
</evidence>
<keyword evidence="8" id="KW-1185">Reference proteome</keyword>
<keyword evidence="1 6" id="KW-0378">Hydrolase</keyword>
<dbReference type="InterPro" id="IPR019438">
    <property type="entry name" value="Q_salvage"/>
</dbReference>
<evidence type="ECO:0000313" key="7">
    <source>
        <dbReference type="EMBL" id="RUO96656.1"/>
    </source>
</evidence>
<evidence type="ECO:0000256" key="2">
    <source>
        <dbReference type="ARBA" id="ARBA00035119"/>
    </source>
</evidence>
<dbReference type="GO" id="GO:0006400">
    <property type="term" value="P:tRNA modification"/>
    <property type="evidence" value="ECO:0007669"/>
    <property type="project" value="TreeGrafter"/>
</dbReference>
<organism evidence="7 8">
    <name type="scientific">Jimgerdemannia flammicorona</name>
    <dbReference type="NCBI Taxonomy" id="994334"/>
    <lineage>
        <taxon>Eukaryota</taxon>
        <taxon>Fungi</taxon>
        <taxon>Fungi incertae sedis</taxon>
        <taxon>Mucoromycota</taxon>
        <taxon>Mucoromycotina</taxon>
        <taxon>Endogonomycetes</taxon>
        <taxon>Endogonales</taxon>
        <taxon>Endogonaceae</taxon>
        <taxon>Jimgerdemannia</taxon>
    </lineage>
</organism>
<evidence type="ECO:0000313" key="8">
    <source>
        <dbReference type="Proteomes" id="UP000268093"/>
    </source>
</evidence>
<dbReference type="OrthoDB" id="416777at2759"/>
<dbReference type="PANTHER" id="PTHR21314:SF0">
    <property type="entry name" value="QUEUOSINE 5'-PHOSPHATE N-GLYCOSYLASE_HYDROLASE"/>
    <property type="match status" value="1"/>
</dbReference>
<gene>
    <name evidence="7" type="ORF">BC936DRAFT_141665</name>
</gene>
<comment type="catalytic activity">
    <reaction evidence="5 6">
        <text>queuosine 5'-phosphate + H2O = queuine + D-ribose 5-phosphate</text>
        <dbReference type="Rhea" id="RHEA:75387"/>
        <dbReference type="ChEBI" id="CHEBI:15377"/>
        <dbReference type="ChEBI" id="CHEBI:17433"/>
        <dbReference type="ChEBI" id="CHEBI:78346"/>
        <dbReference type="ChEBI" id="CHEBI:194371"/>
    </reaction>
    <physiologicalReaction direction="left-to-right" evidence="5 6">
        <dbReference type="Rhea" id="RHEA:75388"/>
    </physiologicalReaction>
</comment>
<proteinExistence type="inferred from homology"/>
<dbReference type="AlphaFoldDB" id="A0A433A1V1"/>
<evidence type="ECO:0000256" key="5">
    <source>
        <dbReference type="ARBA" id="ARBA00048204"/>
    </source>
</evidence>